<evidence type="ECO:0000313" key="2">
    <source>
        <dbReference type="Proteomes" id="UP000294325"/>
    </source>
</evidence>
<evidence type="ECO:0000313" key="1">
    <source>
        <dbReference type="EMBL" id="QBQ56195.1"/>
    </source>
</evidence>
<protein>
    <submittedName>
        <fullName evidence="1">Uncharacterized protein</fullName>
    </submittedName>
</protein>
<dbReference type="AlphaFoldDB" id="A0A4V1AWC9"/>
<gene>
    <name evidence="1" type="ORF">E3U44_18070</name>
</gene>
<dbReference type="KEGG" id="nwr:E3U44_18070"/>
<dbReference type="EMBL" id="CP038033">
    <property type="protein sequence ID" value="QBQ56195.1"/>
    <property type="molecule type" value="Genomic_DNA"/>
</dbReference>
<reference evidence="1 2" key="1">
    <citation type="submission" date="2019-03" db="EMBL/GenBank/DDBJ databases">
        <title>The genome sequence of Nitrosococcus wardiae strain D1FHST reveals the archetypal metabolic capacity of ammonia-oxidizing Gammaproteobacteria.</title>
        <authorList>
            <person name="Wang L."/>
            <person name="Lim C.K."/>
            <person name="Hanson T.E."/>
            <person name="Dang H."/>
            <person name="Klotz M.G."/>
        </authorList>
    </citation>
    <scope>NUCLEOTIDE SEQUENCE [LARGE SCALE GENOMIC DNA]</scope>
    <source>
        <strain evidence="1 2">D1FHS</strain>
    </source>
</reference>
<dbReference type="RefSeq" id="WP_134359447.1">
    <property type="nucleotide sequence ID" value="NZ_CP038033.1"/>
</dbReference>
<organism evidence="1 2">
    <name type="scientific">Nitrosococcus wardiae</name>
    <dbReference type="NCBI Taxonomy" id="1814290"/>
    <lineage>
        <taxon>Bacteria</taxon>
        <taxon>Pseudomonadati</taxon>
        <taxon>Pseudomonadota</taxon>
        <taxon>Gammaproteobacteria</taxon>
        <taxon>Chromatiales</taxon>
        <taxon>Chromatiaceae</taxon>
        <taxon>Nitrosococcus</taxon>
    </lineage>
</organism>
<sequence length="113" mass="12070">MLILVSPFPANPWLISPISPPAPPPSPAILTITLDKTLATTGETITATAEIRQDGQLVDKTGTYYVPVLDVSGNTALLLSVTFTGGQGSVNFSFPNEGTPLTWTRFARCRPRN</sequence>
<name>A0A4V1AWC9_9GAMM</name>
<accession>A0A4V1AWC9</accession>
<keyword evidence="2" id="KW-1185">Reference proteome</keyword>
<dbReference type="Proteomes" id="UP000294325">
    <property type="component" value="Chromosome"/>
</dbReference>
<proteinExistence type="predicted"/>